<protein>
    <submittedName>
        <fullName evidence="2">EamA domain-containing protein</fullName>
    </submittedName>
</protein>
<sequence length="128" mass="14764">MLKYAVGAGLCASLAPIFMKLAFPDEKNESQLHFYTFIVCFILSNVFMWWLHSKAMKLSDNTIKAIVLNTGSNFVFTGIFGWLIFNEQRTIFWVFGVAFILAGIFLISRTIIWISFQRTGQLFFFHIS</sequence>
<evidence type="ECO:0000313" key="1">
    <source>
        <dbReference type="Proteomes" id="UP000887576"/>
    </source>
</evidence>
<organism evidence="1 2">
    <name type="scientific">Panagrolaimus sp. JU765</name>
    <dbReference type="NCBI Taxonomy" id="591449"/>
    <lineage>
        <taxon>Eukaryota</taxon>
        <taxon>Metazoa</taxon>
        <taxon>Ecdysozoa</taxon>
        <taxon>Nematoda</taxon>
        <taxon>Chromadorea</taxon>
        <taxon>Rhabditida</taxon>
        <taxon>Tylenchina</taxon>
        <taxon>Panagrolaimomorpha</taxon>
        <taxon>Panagrolaimoidea</taxon>
        <taxon>Panagrolaimidae</taxon>
        <taxon>Panagrolaimus</taxon>
    </lineage>
</organism>
<dbReference type="WBParaSite" id="JU765_v2.g3334.t1">
    <property type="protein sequence ID" value="JU765_v2.g3334.t1"/>
    <property type="gene ID" value="JU765_v2.g3334"/>
</dbReference>
<proteinExistence type="predicted"/>
<name>A0AC34R4B6_9BILA</name>
<reference evidence="2" key="1">
    <citation type="submission" date="2022-11" db="UniProtKB">
        <authorList>
            <consortium name="WormBaseParasite"/>
        </authorList>
    </citation>
    <scope>IDENTIFICATION</scope>
</reference>
<dbReference type="Proteomes" id="UP000887576">
    <property type="component" value="Unplaced"/>
</dbReference>
<evidence type="ECO:0000313" key="2">
    <source>
        <dbReference type="WBParaSite" id="JU765_v2.g3334.t1"/>
    </source>
</evidence>
<accession>A0AC34R4B6</accession>